<organism evidence="2 3">
    <name type="scientific">Brachyspira innocens</name>
    <dbReference type="NCBI Taxonomy" id="13264"/>
    <lineage>
        <taxon>Bacteria</taxon>
        <taxon>Pseudomonadati</taxon>
        <taxon>Spirochaetota</taxon>
        <taxon>Spirochaetia</taxon>
        <taxon>Brachyspirales</taxon>
        <taxon>Brachyspiraceae</taxon>
        <taxon>Brachyspira</taxon>
    </lineage>
</organism>
<sequence length="158" mass="18096">MNVSNNGQENNITGNDGNLETNDNTAASSDLGSTKNTGDTKTADISEDVEEMYIKDPISVFDGEGEYSIDGIRFHDKENIRIEIYDDCIEVYRSSKYFRFDITKQDNKYNLEKYKDLERHTLDMTINGDTASVTYTITVQGHKNENYYFHSNSLTKKQ</sequence>
<accession>A0ABT8YV94</accession>
<evidence type="ECO:0008006" key="4">
    <source>
        <dbReference type="Google" id="ProtNLM"/>
    </source>
</evidence>
<gene>
    <name evidence="2" type="ORF">Q5M86_03440</name>
</gene>
<keyword evidence="3" id="KW-1185">Reference proteome</keyword>
<proteinExistence type="predicted"/>
<comment type="caution">
    <text evidence="2">The sequence shown here is derived from an EMBL/GenBank/DDBJ whole genome shotgun (WGS) entry which is preliminary data.</text>
</comment>
<reference evidence="2" key="1">
    <citation type="submission" date="2023-07" db="EMBL/GenBank/DDBJ databases">
        <title>Mucosal microbiota of week-old chicken and adult hens.</title>
        <authorList>
            <person name="Volf J."/>
            <person name="Karasova D."/>
            <person name="Crhanova M."/>
            <person name="Faldynova M."/>
            <person name="Prikrylova H."/>
            <person name="Zeman M."/>
            <person name="Babak V."/>
            <person name="Rajova J."/>
            <person name="Rychlik I."/>
        </authorList>
    </citation>
    <scope>NUCLEOTIDE SEQUENCE</scope>
    <source>
        <strain evidence="2">ET902</strain>
    </source>
</reference>
<dbReference type="Proteomes" id="UP001175147">
    <property type="component" value="Unassembled WGS sequence"/>
</dbReference>
<protein>
    <recommendedName>
        <fullName evidence="4">DUF5640 domain-containing protein</fullName>
    </recommendedName>
</protein>
<evidence type="ECO:0000256" key="1">
    <source>
        <dbReference type="SAM" id="MobiDB-lite"/>
    </source>
</evidence>
<name>A0ABT8YV94_9SPIR</name>
<feature type="region of interest" description="Disordered" evidence="1">
    <location>
        <begin position="1"/>
        <end position="44"/>
    </location>
</feature>
<feature type="compositionally biased region" description="Polar residues" evidence="1">
    <location>
        <begin position="1"/>
        <end position="40"/>
    </location>
</feature>
<evidence type="ECO:0000313" key="2">
    <source>
        <dbReference type="EMBL" id="MDO7019826.1"/>
    </source>
</evidence>
<evidence type="ECO:0000313" key="3">
    <source>
        <dbReference type="Proteomes" id="UP001175147"/>
    </source>
</evidence>
<dbReference type="RefSeq" id="WP_304392242.1">
    <property type="nucleotide sequence ID" value="NZ_JAUPBM010000026.1"/>
</dbReference>
<dbReference type="EMBL" id="JAUPBM010000026">
    <property type="protein sequence ID" value="MDO7019826.1"/>
    <property type="molecule type" value="Genomic_DNA"/>
</dbReference>